<feature type="transmembrane region" description="Helical" evidence="6">
    <location>
        <begin position="396"/>
        <end position="416"/>
    </location>
</feature>
<evidence type="ECO:0000256" key="4">
    <source>
        <dbReference type="ARBA" id="ARBA00023136"/>
    </source>
</evidence>
<keyword evidence="2 6" id="KW-0812">Transmembrane</keyword>
<keyword evidence="4 6" id="KW-0472">Membrane</keyword>
<evidence type="ECO:0000256" key="3">
    <source>
        <dbReference type="ARBA" id="ARBA00022989"/>
    </source>
</evidence>
<dbReference type="CDD" id="cd17321">
    <property type="entry name" value="MFS_MMR_MDR_like"/>
    <property type="match status" value="1"/>
</dbReference>
<dbReference type="Gene3D" id="1.20.1250.20">
    <property type="entry name" value="MFS general substrate transporter like domains"/>
    <property type="match status" value="1"/>
</dbReference>
<dbReference type="PANTHER" id="PTHR42718:SF49">
    <property type="entry name" value="EXPORT PROTEIN"/>
    <property type="match status" value="1"/>
</dbReference>
<feature type="transmembrane region" description="Helical" evidence="6">
    <location>
        <begin position="300"/>
        <end position="322"/>
    </location>
</feature>
<comment type="subcellular location">
    <subcellularLocation>
        <location evidence="1">Cell membrane</location>
        <topology evidence="1">Multi-pass membrane protein</topology>
    </subcellularLocation>
</comment>
<evidence type="ECO:0000256" key="6">
    <source>
        <dbReference type="SAM" id="Phobius"/>
    </source>
</evidence>
<evidence type="ECO:0000256" key="5">
    <source>
        <dbReference type="SAM" id="MobiDB-lite"/>
    </source>
</evidence>
<accession>A0ABW2C2L0</accession>
<feature type="transmembrane region" description="Helical" evidence="6">
    <location>
        <begin position="76"/>
        <end position="99"/>
    </location>
</feature>
<gene>
    <name evidence="8" type="ORF">ACFQGD_16725</name>
</gene>
<feature type="transmembrane region" description="Helical" evidence="6">
    <location>
        <begin position="422"/>
        <end position="442"/>
    </location>
</feature>
<feature type="transmembrane region" description="Helical" evidence="6">
    <location>
        <begin position="221"/>
        <end position="243"/>
    </location>
</feature>
<feature type="transmembrane region" description="Helical" evidence="6">
    <location>
        <begin position="164"/>
        <end position="184"/>
    </location>
</feature>
<dbReference type="PROSITE" id="PS50850">
    <property type="entry name" value="MFS"/>
    <property type="match status" value="1"/>
</dbReference>
<evidence type="ECO:0000313" key="9">
    <source>
        <dbReference type="Proteomes" id="UP001596337"/>
    </source>
</evidence>
<dbReference type="PANTHER" id="PTHR42718">
    <property type="entry name" value="MAJOR FACILITATOR SUPERFAMILY MULTIDRUG TRANSPORTER MFSC"/>
    <property type="match status" value="1"/>
</dbReference>
<name>A0ABW2C2L0_9PSEU</name>
<feature type="domain" description="Major facilitator superfamily (MFS) profile" evidence="7">
    <location>
        <begin position="10"/>
        <end position="449"/>
    </location>
</feature>
<organism evidence="8 9">
    <name type="scientific">Haloechinothrix salitolerans</name>
    <dbReference type="NCBI Taxonomy" id="926830"/>
    <lineage>
        <taxon>Bacteria</taxon>
        <taxon>Bacillati</taxon>
        <taxon>Actinomycetota</taxon>
        <taxon>Actinomycetes</taxon>
        <taxon>Pseudonocardiales</taxon>
        <taxon>Pseudonocardiaceae</taxon>
        <taxon>Haloechinothrix</taxon>
    </lineage>
</organism>
<comment type="caution">
    <text evidence="8">The sequence shown here is derived from an EMBL/GenBank/DDBJ whole genome shotgun (WGS) entry which is preliminary data.</text>
</comment>
<feature type="transmembrane region" description="Helical" evidence="6">
    <location>
        <begin position="263"/>
        <end position="288"/>
    </location>
</feature>
<evidence type="ECO:0000313" key="8">
    <source>
        <dbReference type="EMBL" id="MFC6868787.1"/>
    </source>
</evidence>
<evidence type="ECO:0000256" key="2">
    <source>
        <dbReference type="ARBA" id="ARBA00022692"/>
    </source>
</evidence>
<dbReference type="InterPro" id="IPR011701">
    <property type="entry name" value="MFS"/>
</dbReference>
<dbReference type="Proteomes" id="UP001596337">
    <property type="component" value="Unassembled WGS sequence"/>
</dbReference>
<proteinExistence type="predicted"/>
<feature type="transmembrane region" description="Helical" evidence="6">
    <location>
        <begin position="9"/>
        <end position="33"/>
    </location>
</feature>
<reference evidence="9" key="1">
    <citation type="journal article" date="2019" name="Int. J. Syst. Evol. Microbiol.">
        <title>The Global Catalogue of Microorganisms (GCM) 10K type strain sequencing project: providing services to taxonomists for standard genome sequencing and annotation.</title>
        <authorList>
            <consortium name="The Broad Institute Genomics Platform"/>
            <consortium name="The Broad Institute Genome Sequencing Center for Infectious Disease"/>
            <person name="Wu L."/>
            <person name="Ma J."/>
        </authorList>
    </citation>
    <scope>NUCLEOTIDE SEQUENCE [LARGE SCALE GENOMIC DNA]</scope>
    <source>
        <strain evidence="9">KCTC 32255</strain>
    </source>
</reference>
<feature type="transmembrane region" description="Helical" evidence="6">
    <location>
        <begin position="362"/>
        <end position="384"/>
    </location>
</feature>
<dbReference type="RefSeq" id="WP_345396688.1">
    <property type="nucleotide sequence ID" value="NZ_BAABLA010000026.1"/>
</dbReference>
<feature type="transmembrane region" description="Helical" evidence="6">
    <location>
        <begin position="196"/>
        <end position="215"/>
    </location>
</feature>
<feature type="region of interest" description="Disordered" evidence="5">
    <location>
        <begin position="451"/>
        <end position="484"/>
    </location>
</feature>
<feature type="transmembrane region" description="Helical" evidence="6">
    <location>
        <begin position="45"/>
        <end position="64"/>
    </location>
</feature>
<dbReference type="PRINTS" id="PR01036">
    <property type="entry name" value="TCRTETB"/>
</dbReference>
<dbReference type="Gene3D" id="1.20.1720.10">
    <property type="entry name" value="Multidrug resistance protein D"/>
    <property type="match status" value="1"/>
</dbReference>
<dbReference type="InterPro" id="IPR020846">
    <property type="entry name" value="MFS_dom"/>
</dbReference>
<dbReference type="SUPFAM" id="SSF103473">
    <property type="entry name" value="MFS general substrate transporter"/>
    <property type="match status" value="1"/>
</dbReference>
<dbReference type="InterPro" id="IPR036259">
    <property type="entry name" value="MFS_trans_sf"/>
</dbReference>
<feature type="transmembrane region" description="Helical" evidence="6">
    <location>
        <begin position="105"/>
        <end position="123"/>
    </location>
</feature>
<dbReference type="EMBL" id="JBHSXX010000001">
    <property type="protein sequence ID" value="MFC6868787.1"/>
    <property type="molecule type" value="Genomic_DNA"/>
</dbReference>
<protein>
    <submittedName>
        <fullName evidence="8">MFS transporter</fullName>
    </submittedName>
</protein>
<keyword evidence="9" id="KW-1185">Reference proteome</keyword>
<keyword evidence="3 6" id="KW-1133">Transmembrane helix</keyword>
<feature type="transmembrane region" description="Helical" evidence="6">
    <location>
        <begin position="334"/>
        <end position="356"/>
    </location>
</feature>
<evidence type="ECO:0000259" key="7">
    <source>
        <dbReference type="PROSITE" id="PS50850"/>
    </source>
</evidence>
<evidence type="ECO:0000256" key="1">
    <source>
        <dbReference type="ARBA" id="ARBA00004651"/>
    </source>
</evidence>
<dbReference type="Pfam" id="PF07690">
    <property type="entry name" value="MFS_1"/>
    <property type="match status" value="1"/>
</dbReference>
<sequence>MLADRTRRWAFALVSVSGVMLTLDVTVVNVALPAIGAELSASAEVLPWTVSAYSLAFGALLLTAGTWSDAAGHRTVFATGMAVFTLASLACAAAPTIGMLVAARAVQGAGGALAFAPALALLAATHEGAVRRSAIASFAALSSLAGALGPVIGGGVVAVLSWKWIFLLNVPIGAFVLVAALVALPRARPGSSTVPVDVSGAVLAVATLLTLHSALATGSSLGWTSTVTVGAGAAFCVLLPVFVRNQRRPRALLDVGAVDGTAFTAAATLTFTGRMASLGTLAFLTLWLQDTAAASPWRAGLLLLPLTGSLALAGTLVATIQARLGPARTVASGFALQATGLVVLAVAAGAGSVPWACGGMTLLGAGTALVFPPLLTVTVSVVPAERTGVASGLTNACSPLGTATGVAVLGALFATLGGTGVAFTGVCLAAATVSVVSVVLALRLLPGALPGEPPAEARTDRAAGPRGAQASTQAADLRRSSQIR</sequence>
<feature type="transmembrane region" description="Helical" evidence="6">
    <location>
        <begin position="135"/>
        <end position="158"/>
    </location>
</feature>
<feature type="compositionally biased region" description="Polar residues" evidence="5">
    <location>
        <begin position="469"/>
        <end position="484"/>
    </location>
</feature>